<reference evidence="1 2" key="1">
    <citation type="submission" date="2018-05" db="EMBL/GenBank/DDBJ databases">
        <title>Genomic Encyclopedia of Type Strains, Phase IV (KMG-IV): sequencing the most valuable type-strain genomes for metagenomic binning, comparative biology and taxonomic classification.</title>
        <authorList>
            <person name="Goeker M."/>
        </authorList>
    </citation>
    <scope>NUCLEOTIDE SEQUENCE [LARGE SCALE GENOMIC DNA]</scope>
    <source>
        <strain evidence="1 2">DSM 19579</strain>
    </source>
</reference>
<evidence type="ECO:0008006" key="3">
    <source>
        <dbReference type="Google" id="ProtNLM"/>
    </source>
</evidence>
<dbReference type="EMBL" id="QGTS01000001">
    <property type="protein sequence ID" value="PWW12875.1"/>
    <property type="molecule type" value="Genomic_DNA"/>
</dbReference>
<dbReference type="AlphaFoldDB" id="A0A317QAR6"/>
<protein>
    <recommendedName>
        <fullName evidence="3">Esterase</fullName>
    </recommendedName>
</protein>
<gene>
    <name evidence="1" type="ORF">DES37_101452</name>
</gene>
<accession>A0A317QAR6</accession>
<name>A0A317QAR6_9ENTR</name>
<sequence length="188" mass="20805">MSIPSLQVAFITGRSMPGNLALSPEQQAFLEQVTPPGALPVYANFPWESGQAGWQPTGLLRASLNNAREYLNARKPEFTRRYQPVAQALLESAEHTVLLAGSCGLALFNQLALPPPFLGRVSVFAWGPVAHQRPDCRHLLVQGRQDLISRLWLRDVDACIRSGHMGYLSHPELVPLCRNFIAPLICQE</sequence>
<evidence type="ECO:0000313" key="1">
    <source>
        <dbReference type="EMBL" id="PWW12875.1"/>
    </source>
</evidence>
<evidence type="ECO:0000313" key="2">
    <source>
        <dbReference type="Proteomes" id="UP000246744"/>
    </source>
</evidence>
<dbReference type="RefSeq" id="WP_110024678.1">
    <property type="nucleotide sequence ID" value="NZ_QGTS01000001.1"/>
</dbReference>
<keyword evidence="2" id="KW-1185">Reference proteome</keyword>
<dbReference type="Proteomes" id="UP000246744">
    <property type="component" value="Unassembled WGS sequence"/>
</dbReference>
<dbReference type="OrthoDB" id="6002729at2"/>
<organism evidence="1 2">
    <name type="scientific">Mangrovibacter plantisponsor</name>
    <dbReference type="NCBI Taxonomy" id="451513"/>
    <lineage>
        <taxon>Bacteria</taxon>
        <taxon>Pseudomonadati</taxon>
        <taxon>Pseudomonadota</taxon>
        <taxon>Gammaproteobacteria</taxon>
        <taxon>Enterobacterales</taxon>
        <taxon>Enterobacteriaceae</taxon>
        <taxon>Mangrovibacter</taxon>
    </lineage>
</organism>
<proteinExistence type="predicted"/>
<comment type="caution">
    <text evidence="1">The sequence shown here is derived from an EMBL/GenBank/DDBJ whole genome shotgun (WGS) entry which is preliminary data.</text>
</comment>